<dbReference type="Pfam" id="PF04122">
    <property type="entry name" value="CW_binding_2"/>
    <property type="match status" value="2"/>
</dbReference>
<proteinExistence type="predicted"/>
<evidence type="ECO:0000256" key="1">
    <source>
        <dbReference type="SAM" id="MobiDB-lite"/>
    </source>
</evidence>
<name>A0A542YUS2_9MICO</name>
<dbReference type="PANTHER" id="PTHR30032">
    <property type="entry name" value="N-ACETYLMURAMOYL-L-ALANINE AMIDASE-RELATED"/>
    <property type="match status" value="1"/>
</dbReference>
<evidence type="ECO:0000313" key="2">
    <source>
        <dbReference type="EMBL" id="TQL51831.1"/>
    </source>
</evidence>
<reference evidence="2 3" key="1">
    <citation type="submission" date="2019-06" db="EMBL/GenBank/DDBJ databases">
        <title>Sequencing the genomes of 1000 actinobacteria strains.</title>
        <authorList>
            <person name="Klenk H.-P."/>
        </authorList>
    </citation>
    <scope>NUCLEOTIDE SEQUENCE [LARGE SCALE GENOMIC DNA]</scope>
    <source>
        <strain evidence="2 3">DSM 12335</strain>
    </source>
</reference>
<keyword evidence="3" id="KW-1185">Reference proteome</keyword>
<evidence type="ECO:0000313" key="3">
    <source>
        <dbReference type="Proteomes" id="UP000319516"/>
    </source>
</evidence>
<dbReference type="OrthoDB" id="3268660at2"/>
<dbReference type="InterPro" id="IPR007253">
    <property type="entry name" value="Cell_wall-bd_2"/>
</dbReference>
<dbReference type="Proteomes" id="UP000319516">
    <property type="component" value="Unassembled WGS sequence"/>
</dbReference>
<dbReference type="InterPro" id="IPR051922">
    <property type="entry name" value="Bact_Sporulation_Assoc"/>
</dbReference>
<comment type="caution">
    <text evidence="2">The sequence shown here is derived from an EMBL/GenBank/DDBJ whole genome shotgun (WGS) entry which is preliminary data.</text>
</comment>
<feature type="region of interest" description="Disordered" evidence="1">
    <location>
        <begin position="235"/>
        <end position="301"/>
    </location>
</feature>
<dbReference type="Gene3D" id="3.40.50.12090">
    <property type="match status" value="2"/>
</dbReference>
<organism evidence="2 3">
    <name type="scientific">Ornithinicoccus hortensis</name>
    <dbReference type="NCBI Taxonomy" id="82346"/>
    <lineage>
        <taxon>Bacteria</taxon>
        <taxon>Bacillati</taxon>
        <taxon>Actinomycetota</taxon>
        <taxon>Actinomycetes</taxon>
        <taxon>Micrococcales</taxon>
        <taxon>Intrasporangiaceae</taxon>
        <taxon>Ornithinicoccus</taxon>
    </lineage>
</organism>
<feature type="compositionally biased region" description="Basic residues" evidence="1">
    <location>
        <begin position="270"/>
        <end position="301"/>
    </location>
</feature>
<accession>A0A542YUS2</accession>
<sequence>MDTVYVANGTEAAEGADALAAGAAGAKGALEFIPDVTPEGDPAPILLVKADAIPSTTAAALAALAPSEIIVIGGTNSVSTGVEDTLGESADVRRIAGANRYETAALIAAEYGEVDTIYVATGQGDISGGLALADALTAASVAGSQTSPVVLTKTDTLPSATAAVITELAPANIVLVGGTGAVSDAVLAQLNALAPTVRVAGTDRYETAVALTADYATDGDILYIASGTSFPDALAGSSPDRFPGRAAAAVQGRPPPVRDRGRDPASVPPGHHHLRRHQRCRCRRRGRPARTAGHHLHRLTR</sequence>
<protein>
    <submittedName>
        <fullName evidence="2">Putative cell wall binding repeat protein</fullName>
    </submittedName>
</protein>
<dbReference type="AlphaFoldDB" id="A0A542YUS2"/>
<gene>
    <name evidence="2" type="ORF">FB467_2996</name>
</gene>
<dbReference type="PANTHER" id="PTHR30032:SF8">
    <property type="entry name" value="GERMINATION-SPECIFIC N-ACETYLMURAMOYL-L-ALANINE AMIDASE"/>
    <property type="match status" value="1"/>
</dbReference>
<dbReference type="EMBL" id="VFOP01000001">
    <property type="protein sequence ID" value="TQL51831.1"/>
    <property type="molecule type" value="Genomic_DNA"/>
</dbReference>